<evidence type="ECO:0000313" key="3">
    <source>
        <dbReference type="EMBL" id="PMD61460.1"/>
    </source>
</evidence>
<evidence type="ECO:0000256" key="1">
    <source>
        <dbReference type="SAM" id="MobiDB-lite"/>
    </source>
</evidence>
<accession>A0A2J6TEM3</accession>
<dbReference type="RefSeq" id="XP_024738364.1">
    <property type="nucleotide sequence ID" value="XM_024882917.1"/>
</dbReference>
<dbReference type="STRING" id="1095630.A0A2J6TEM3"/>
<dbReference type="InterPro" id="IPR057678">
    <property type="entry name" value="DUF7918"/>
</dbReference>
<dbReference type="OrthoDB" id="3364132at2759"/>
<organism evidence="3 4">
    <name type="scientific">Hyaloscypha bicolor E</name>
    <dbReference type="NCBI Taxonomy" id="1095630"/>
    <lineage>
        <taxon>Eukaryota</taxon>
        <taxon>Fungi</taxon>
        <taxon>Dikarya</taxon>
        <taxon>Ascomycota</taxon>
        <taxon>Pezizomycotina</taxon>
        <taxon>Leotiomycetes</taxon>
        <taxon>Helotiales</taxon>
        <taxon>Hyaloscyphaceae</taxon>
        <taxon>Hyaloscypha</taxon>
        <taxon>Hyaloscypha bicolor</taxon>
    </lineage>
</organism>
<evidence type="ECO:0000313" key="4">
    <source>
        <dbReference type="Proteomes" id="UP000235371"/>
    </source>
</evidence>
<dbReference type="InParanoid" id="A0A2J6TEM3"/>
<dbReference type="GeneID" id="36590994"/>
<sequence length="332" mass="37021">MAILHGCPGVKVTIVSNGQALNEYPDEDMAFNNKDYSAPLSRRAMAYIECTSDTEFGIKWEITPEYKPEVPHTHLRFRSFLDGKRIGGDTVRTSPSSSWSATMSDTCDRINDHEVVLRKLIFKTIKKVDDMDSARVKADAKLADGLGEILVVVHRCNKIGSVQNSRRHNPAPRTQTTTEIAEKALKGRAISHGVGFGPDTRVHRPQHASAAKVSYVDGVQLPLCIFRFKYRSREALQQELIIPRSPSPDLVIGPLNLRNENNANASLSKEERLAQLKREIEEIKSEVKDEEGSQAPRKRERDASGEQAGGRANKASRHSRAEPIECIDLTED</sequence>
<feature type="domain" description="DUF7918" evidence="2">
    <location>
        <begin position="9"/>
        <end position="245"/>
    </location>
</feature>
<reference evidence="3 4" key="1">
    <citation type="submission" date="2016-04" db="EMBL/GenBank/DDBJ databases">
        <title>A degradative enzymes factory behind the ericoid mycorrhizal symbiosis.</title>
        <authorList>
            <consortium name="DOE Joint Genome Institute"/>
            <person name="Martino E."/>
            <person name="Morin E."/>
            <person name="Grelet G."/>
            <person name="Kuo A."/>
            <person name="Kohler A."/>
            <person name="Daghino S."/>
            <person name="Barry K."/>
            <person name="Choi C."/>
            <person name="Cichocki N."/>
            <person name="Clum A."/>
            <person name="Copeland A."/>
            <person name="Hainaut M."/>
            <person name="Haridas S."/>
            <person name="Labutti K."/>
            <person name="Lindquist E."/>
            <person name="Lipzen A."/>
            <person name="Khouja H.-R."/>
            <person name="Murat C."/>
            <person name="Ohm R."/>
            <person name="Olson A."/>
            <person name="Spatafora J."/>
            <person name="Veneault-Fourrey C."/>
            <person name="Henrissat B."/>
            <person name="Grigoriev I."/>
            <person name="Martin F."/>
            <person name="Perotto S."/>
        </authorList>
    </citation>
    <scope>NUCLEOTIDE SEQUENCE [LARGE SCALE GENOMIC DNA]</scope>
    <source>
        <strain evidence="3 4">E</strain>
    </source>
</reference>
<gene>
    <name evidence="3" type="ORF">K444DRAFT_628493</name>
</gene>
<keyword evidence="4" id="KW-1185">Reference proteome</keyword>
<dbReference type="Proteomes" id="UP000235371">
    <property type="component" value="Unassembled WGS sequence"/>
</dbReference>
<feature type="region of interest" description="Disordered" evidence="1">
    <location>
        <begin position="284"/>
        <end position="332"/>
    </location>
</feature>
<dbReference type="Pfam" id="PF25534">
    <property type="entry name" value="DUF7918"/>
    <property type="match status" value="1"/>
</dbReference>
<dbReference type="AlphaFoldDB" id="A0A2J6TEM3"/>
<name>A0A2J6TEM3_9HELO</name>
<proteinExistence type="predicted"/>
<evidence type="ECO:0000259" key="2">
    <source>
        <dbReference type="Pfam" id="PF25534"/>
    </source>
</evidence>
<dbReference type="PANTHER" id="PTHR36223:SF1">
    <property type="entry name" value="TRANSCRIPTION ELONGATION FACTOR EAF N-TERMINAL DOMAIN-CONTAINING PROTEIN"/>
    <property type="match status" value="1"/>
</dbReference>
<dbReference type="PANTHER" id="PTHR36223">
    <property type="entry name" value="BETA-LACTAMASE-TYPE TRANSPEPTIDASE FOLD DOMAIN CONTAINING PROTEIN"/>
    <property type="match status" value="1"/>
</dbReference>
<feature type="compositionally biased region" description="Basic and acidic residues" evidence="1">
    <location>
        <begin position="284"/>
        <end position="304"/>
    </location>
</feature>
<dbReference type="EMBL" id="KZ613786">
    <property type="protein sequence ID" value="PMD61460.1"/>
    <property type="molecule type" value="Genomic_DNA"/>
</dbReference>
<protein>
    <recommendedName>
        <fullName evidence="2">DUF7918 domain-containing protein</fullName>
    </recommendedName>
</protein>